<dbReference type="EMBL" id="KV875096">
    <property type="protein sequence ID" value="OIW30826.1"/>
    <property type="molecule type" value="Genomic_DNA"/>
</dbReference>
<evidence type="ECO:0000259" key="2">
    <source>
        <dbReference type="SMART" id="SM00664"/>
    </source>
</evidence>
<gene>
    <name evidence="3" type="ORF">CONLIGDRAFT_574347</name>
</gene>
<dbReference type="SMART" id="SM00664">
    <property type="entry name" value="DoH"/>
    <property type="match status" value="1"/>
</dbReference>
<feature type="signal peptide" evidence="1">
    <location>
        <begin position="1"/>
        <end position="22"/>
    </location>
</feature>
<organism evidence="3 4">
    <name type="scientific">Coniochaeta ligniaria NRRL 30616</name>
    <dbReference type="NCBI Taxonomy" id="1408157"/>
    <lineage>
        <taxon>Eukaryota</taxon>
        <taxon>Fungi</taxon>
        <taxon>Dikarya</taxon>
        <taxon>Ascomycota</taxon>
        <taxon>Pezizomycotina</taxon>
        <taxon>Sordariomycetes</taxon>
        <taxon>Sordariomycetidae</taxon>
        <taxon>Coniochaetales</taxon>
        <taxon>Coniochaetaceae</taxon>
        <taxon>Coniochaeta</taxon>
    </lineage>
</organism>
<feature type="chain" id="PRO_5012227681" evidence="1">
    <location>
        <begin position="23"/>
        <end position="211"/>
    </location>
</feature>
<keyword evidence="1" id="KW-0732">Signal</keyword>
<evidence type="ECO:0000313" key="3">
    <source>
        <dbReference type="EMBL" id="OIW30826.1"/>
    </source>
</evidence>
<proteinExistence type="predicted"/>
<dbReference type="Proteomes" id="UP000182658">
    <property type="component" value="Unassembled WGS sequence"/>
</dbReference>
<protein>
    <submittedName>
        <fullName evidence="3">CBD9-like protein</fullName>
    </submittedName>
</protein>
<evidence type="ECO:0000313" key="4">
    <source>
        <dbReference type="Proteomes" id="UP000182658"/>
    </source>
</evidence>
<dbReference type="InterPro" id="IPR005018">
    <property type="entry name" value="DOMON_domain"/>
</dbReference>
<feature type="non-terminal residue" evidence="3">
    <location>
        <position position="211"/>
    </location>
</feature>
<evidence type="ECO:0000256" key="1">
    <source>
        <dbReference type="SAM" id="SignalP"/>
    </source>
</evidence>
<dbReference type="STRING" id="1408157.A0A1J7JSU4"/>
<reference evidence="3 4" key="1">
    <citation type="submission" date="2016-10" db="EMBL/GenBank/DDBJ databases">
        <title>Draft genome sequence of Coniochaeta ligniaria NRRL30616, a lignocellulolytic fungus for bioabatement of inhibitors in plant biomass hydrolysates.</title>
        <authorList>
            <consortium name="DOE Joint Genome Institute"/>
            <person name="Jimenez D.J."/>
            <person name="Hector R.E."/>
            <person name="Riley R."/>
            <person name="Sun H."/>
            <person name="Grigoriev I.V."/>
            <person name="Van Elsas J.D."/>
            <person name="Nichols N.N."/>
        </authorList>
    </citation>
    <scope>NUCLEOTIDE SEQUENCE [LARGE SCALE GENOMIC DNA]</scope>
    <source>
        <strain evidence="3 4">NRRL 30616</strain>
    </source>
</reference>
<sequence>MGFVHVAFLVLGASGALAGVTAEEKRQEANTIKYCPGSTTVCFSEFLTPTSDIVYRIAIPDVPSAPFDILLQIVAPISTTGWAGLAWGGSMTKNPLTIGWATGSSALASSRWATGHTLPQPYIGATYTVLPTSTTNATHWQLDVLCSGCSQWSGLSLNPNGPNTFAWAKGSRAVTAPSSNISNFAYHDDKGVFSHDLSLGKIPKGVFDALV</sequence>
<name>A0A1J7JSU4_9PEZI</name>
<dbReference type="PANTHER" id="PTHR47797:SF5">
    <property type="entry name" value="CELLOBIOSE DEHYDROGENASE CYTOCHROME DOMAIN-CONTAINING PROTEIN"/>
    <property type="match status" value="1"/>
</dbReference>
<dbReference type="CDD" id="cd09630">
    <property type="entry name" value="CDH_like_cytochrome"/>
    <property type="match status" value="1"/>
</dbReference>
<accession>A0A1J7JSU4</accession>
<dbReference type="Gene3D" id="2.60.40.1210">
    <property type="entry name" value="Cellobiose dehydrogenase, cytochrome domain"/>
    <property type="match status" value="1"/>
</dbReference>
<dbReference type="Pfam" id="PF16010">
    <property type="entry name" value="CDH-cyt"/>
    <property type="match status" value="1"/>
</dbReference>
<dbReference type="InParanoid" id="A0A1J7JSU4"/>
<dbReference type="AlphaFoldDB" id="A0A1J7JSU4"/>
<feature type="domain" description="DOMON" evidence="2">
    <location>
        <begin position="82"/>
        <end position="170"/>
    </location>
</feature>
<dbReference type="InterPro" id="IPR015920">
    <property type="entry name" value="Cellobiose_DH-like_cyt"/>
</dbReference>
<dbReference type="PANTHER" id="PTHR47797">
    <property type="entry name" value="DEHYDROGENASE, PUTATIVE (AFU_ORTHOLOGUE AFUA_8G05805)-RELATED"/>
    <property type="match status" value="1"/>
</dbReference>
<keyword evidence="4" id="KW-1185">Reference proteome</keyword>
<dbReference type="SUPFAM" id="SSF49344">
    <property type="entry name" value="CBD9-like"/>
    <property type="match status" value="1"/>
</dbReference>
<dbReference type="OrthoDB" id="413885at2759"/>